<keyword evidence="1" id="KW-1133">Transmembrane helix</keyword>
<feature type="non-terminal residue" evidence="2">
    <location>
        <position position="1"/>
    </location>
</feature>
<reference evidence="2" key="1">
    <citation type="journal article" date="2014" name="Front. Microbiol.">
        <title>High frequency of phylogenetically diverse reductive dehalogenase-homologous genes in deep subseafloor sedimentary metagenomes.</title>
        <authorList>
            <person name="Kawai M."/>
            <person name="Futagami T."/>
            <person name="Toyoda A."/>
            <person name="Takaki Y."/>
            <person name="Nishi S."/>
            <person name="Hori S."/>
            <person name="Arai W."/>
            <person name="Tsubouchi T."/>
            <person name="Morono Y."/>
            <person name="Uchiyama I."/>
            <person name="Ito T."/>
            <person name="Fujiyama A."/>
            <person name="Inagaki F."/>
            <person name="Takami H."/>
        </authorList>
    </citation>
    <scope>NUCLEOTIDE SEQUENCE</scope>
    <source>
        <strain evidence="2">Expedition CK06-06</strain>
    </source>
</reference>
<sequence length="189" mass="22010">AGILVGYLMIRFNIFAVFIWHYTIDAFYTAFLLFRSHNSYFIISGAITAFIMFIPLILSIVRYIKSRGFETDKKLLNDQYKTPAAVEERMLERLEPEAIPYQPLPTKRIFISLIIVIVLSSLFYVKIERVGNSFRFKTGKREALETSTKFLTERNVDTESFMKSVYPKRNFNAITVKYIMEKEGVKGVN</sequence>
<proteinExistence type="predicted"/>
<evidence type="ECO:0000313" key="2">
    <source>
        <dbReference type="EMBL" id="GAH81937.1"/>
    </source>
</evidence>
<keyword evidence="1" id="KW-0812">Transmembrane</keyword>
<organism evidence="2">
    <name type="scientific">marine sediment metagenome</name>
    <dbReference type="NCBI Taxonomy" id="412755"/>
    <lineage>
        <taxon>unclassified sequences</taxon>
        <taxon>metagenomes</taxon>
        <taxon>ecological metagenomes</taxon>
    </lineage>
</organism>
<feature type="transmembrane region" description="Helical" evidence="1">
    <location>
        <begin position="12"/>
        <end position="34"/>
    </location>
</feature>
<feature type="transmembrane region" description="Helical" evidence="1">
    <location>
        <begin position="40"/>
        <end position="64"/>
    </location>
</feature>
<keyword evidence="1" id="KW-0472">Membrane</keyword>
<protein>
    <recommendedName>
        <fullName evidence="3">CPBP family intramembrane metalloprotease</fullName>
    </recommendedName>
</protein>
<dbReference type="EMBL" id="BARU01043495">
    <property type="protein sequence ID" value="GAH81937.1"/>
    <property type="molecule type" value="Genomic_DNA"/>
</dbReference>
<dbReference type="AlphaFoldDB" id="X1IJP8"/>
<gene>
    <name evidence="2" type="ORF">S03H2_66581</name>
</gene>
<feature type="non-terminal residue" evidence="2">
    <location>
        <position position="189"/>
    </location>
</feature>
<evidence type="ECO:0008006" key="3">
    <source>
        <dbReference type="Google" id="ProtNLM"/>
    </source>
</evidence>
<comment type="caution">
    <text evidence="2">The sequence shown here is derived from an EMBL/GenBank/DDBJ whole genome shotgun (WGS) entry which is preliminary data.</text>
</comment>
<name>X1IJP8_9ZZZZ</name>
<accession>X1IJP8</accession>
<feature type="transmembrane region" description="Helical" evidence="1">
    <location>
        <begin position="109"/>
        <end position="127"/>
    </location>
</feature>
<evidence type="ECO:0000256" key="1">
    <source>
        <dbReference type="SAM" id="Phobius"/>
    </source>
</evidence>